<accession>A0A1G2B3I6</accession>
<gene>
    <name evidence="1" type="ORF">A3F54_05095</name>
</gene>
<dbReference type="Proteomes" id="UP000176952">
    <property type="component" value="Unassembled WGS sequence"/>
</dbReference>
<dbReference type="AlphaFoldDB" id="A0A1G2B3I6"/>
<evidence type="ECO:0000313" key="2">
    <source>
        <dbReference type="Proteomes" id="UP000176952"/>
    </source>
</evidence>
<protein>
    <submittedName>
        <fullName evidence="1">Uncharacterized protein</fullName>
    </submittedName>
</protein>
<name>A0A1G2B3I6_9BACT</name>
<dbReference type="EMBL" id="MHKD01000019">
    <property type="protein sequence ID" value="OGY83728.1"/>
    <property type="molecule type" value="Genomic_DNA"/>
</dbReference>
<proteinExistence type="predicted"/>
<reference evidence="1 2" key="1">
    <citation type="journal article" date="2016" name="Nat. Commun.">
        <title>Thousands of microbial genomes shed light on interconnected biogeochemical processes in an aquifer system.</title>
        <authorList>
            <person name="Anantharaman K."/>
            <person name="Brown C.T."/>
            <person name="Hug L.A."/>
            <person name="Sharon I."/>
            <person name="Castelle C.J."/>
            <person name="Probst A.J."/>
            <person name="Thomas B.C."/>
            <person name="Singh A."/>
            <person name="Wilkins M.J."/>
            <person name="Karaoz U."/>
            <person name="Brodie E.L."/>
            <person name="Williams K.H."/>
            <person name="Hubbard S.S."/>
            <person name="Banfield J.F."/>
        </authorList>
    </citation>
    <scope>NUCLEOTIDE SEQUENCE [LARGE SCALE GENOMIC DNA]</scope>
</reference>
<comment type="caution">
    <text evidence="1">The sequence shown here is derived from an EMBL/GenBank/DDBJ whole genome shotgun (WGS) entry which is preliminary data.</text>
</comment>
<organism evidence="1 2">
    <name type="scientific">Candidatus Kerfeldbacteria bacterium RIFCSPHIGHO2_12_FULL_48_17</name>
    <dbReference type="NCBI Taxonomy" id="1798542"/>
    <lineage>
        <taxon>Bacteria</taxon>
        <taxon>Candidatus Kerfeldiibacteriota</taxon>
    </lineage>
</organism>
<sequence length="152" mass="17745">MLEIVSLLYFFLCIFSSFLPVVVAGSRLAFFAKVGIIAVLDSKIIGMHDDRWAKVLAHLKQNYEVIEHKGPEVTPEDEGVLKEVVELRGKKGRTRFERYTRVAEVEDPLDTSRADDWLFSEKAITSYIRGYRFNQTTQEWEEFDVRDMFFKL</sequence>
<evidence type="ECO:0000313" key="1">
    <source>
        <dbReference type="EMBL" id="OGY83728.1"/>
    </source>
</evidence>